<accession>A0A1F5G014</accession>
<dbReference type="InterPro" id="IPR043519">
    <property type="entry name" value="NT_sf"/>
</dbReference>
<dbReference type="AlphaFoldDB" id="A0A1F5G014"/>
<organism evidence="2 3">
    <name type="scientific">Candidatus Curtissbacteria bacterium RBG_13_35_7</name>
    <dbReference type="NCBI Taxonomy" id="1797705"/>
    <lineage>
        <taxon>Bacteria</taxon>
        <taxon>Candidatus Curtissiibacteriota</taxon>
    </lineage>
</organism>
<comment type="caution">
    <text evidence="2">The sequence shown here is derived from an EMBL/GenBank/DDBJ whole genome shotgun (WGS) entry which is preliminary data.</text>
</comment>
<evidence type="ECO:0000313" key="2">
    <source>
        <dbReference type="EMBL" id="OGD85220.1"/>
    </source>
</evidence>
<protein>
    <submittedName>
        <fullName evidence="2">Uncharacterized protein</fullName>
    </submittedName>
</protein>
<feature type="transmembrane region" description="Helical" evidence="1">
    <location>
        <begin position="21"/>
        <end position="37"/>
    </location>
</feature>
<keyword evidence="1" id="KW-1133">Transmembrane helix</keyword>
<gene>
    <name evidence="2" type="ORF">A2164_01670</name>
</gene>
<keyword evidence="1" id="KW-0812">Transmembrane</keyword>
<reference evidence="2 3" key="1">
    <citation type="journal article" date="2016" name="Nat. Commun.">
        <title>Thousands of microbial genomes shed light on interconnected biogeochemical processes in an aquifer system.</title>
        <authorList>
            <person name="Anantharaman K."/>
            <person name="Brown C.T."/>
            <person name="Hug L.A."/>
            <person name="Sharon I."/>
            <person name="Castelle C.J."/>
            <person name="Probst A.J."/>
            <person name="Thomas B.C."/>
            <person name="Singh A."/>
            <person name="Wilkins M.J."/>
            <person name="Karaoz U."/>
            <person name="Brodie E.L."/>
            <person name="Williams K.H."/>
            <person name="Hubbard S.S."/>
            <person name="Banfield J.F."/>
        </authorList>
    </citation>
    <scope>NUCLEOTIDE SEQUENCE [LARGE SCALE GENOMIC DNA]</scope>
</reference>
<sequence>MNYYHNLITDKSWKLLQKLRKRYSFILIGGWAVYLYTHSLKSKDIDLVLEFEELDRFKDEFMVSKNNRLKKYEVKTEEVDIDIYVPFYSNPGIPAEELKGFTTNVEGFQIIIKEVLAILKQRALLDRVDSVKGRKDLIDLASIFMLADFDWRKYQKMIRNYRLGEFSAVTKKSFKQISSIDELDLNNQKMARFKKKVLSLI</sequence>
<dbReference type="SUPFAM" id="SSF81301">
    <property type="entry name" value="Nucleotidyltransferase"/>
    <property type="match status" value="1"/>
</dbReference>
<dbReference type="EMBL" id="MFAT01000074">
    <property type="protein sequence ID" value="OGD85220.1"/>
    <property type="molecule type" value="Genomic_DNA"/>
</dbReference>
<keyword evidence="1" id="KW-0472">Membrane</keyword>
<evidence type="ECO:0000256" key="1">
    <source>
        <dbReference type="SAM" id="Phobius"/>
    </source>
</evidence>
<evidence type="ECO:0000313" key="3">
    <source>
        <dbReference type="Proteomes" id="UP000176317"/>
    </source>
</evidence>
<dbReference type="Proteomes" id="UP000176317">
    <property type="component" value="Unassembled WGS sequence"/>
</dbReference>
<proteinExistence type="predicted"/>
<name>A0A1F5G014_9BACT</name>